<organism evidence="1 2">
    <name type="scientific">Geobacter benzoatilyticus</name>
    <dbReference type="NCBI Taxonomy" id="2815309"/>
    <lineage>
        <taxon>Bacteria</taxon>
        <taxon>Pseudomonadati</taxon>
        <taxon>Thermodesulfobacteriota</taxon>
        <taxon>Desulfuromonadia</taxon>
        <taxon>Geobacterales</taxon>
        <taxon>Geobacteraceae</taxon>
        <taxon>Geobacter</taxon>
    </lineage>
</organism>
<proteinExistence type="predicted"/>
<reference evidence="1 2" key="1">
    <citation type="submission" date="2021-03" db="EMBL/GenBank/DDBJ databases">
        <title>Geobacter metallireducens gen. nov. sp. nov., a microorganism capable of coupling the complete oxidation of organic compounds to the reduction of iron and other metals.</title>
        <authorList>
            <person name="Li Y."/>
        </authorList>
    </citation>
    <scope>NUCLEOTIDE SEQUENCE [LARGE SCALE GENOMIC DNA]</scope>
    <source>
        <strain evidence="1 2">Jerry-YX</strain>
    </source>
</reference>
<evidence type="ECO:0000313" key="1">
    <source>
        <dbReference type="EMBL" id="QSV47042.1"/>
    </source>
</evidence>
<evidence type="ECO:0008006" key="3">
    <source>
        <dbReference type="Google" id="ProtNLM"/>
    </source>
</evidence>
<name>A0ABX7Q770_9BACT</name>
<accession>A0ABX7Q770</accession>
<dbReference type="EMBL" id="CP071382">
    <property type="protein sequence ID" value="QSV47042.1"/>
    <property type="molecule type" value="Genomic_DNA"/>
</dbReference>
<sequence>MKFIWLVGLTIILLPLLAKPCEASRKAEGNLSICSGPGCEAVAVDTPWPEASSPDESITVLFRKLSFRVPSDVDSVGIGDNLCVFRFKSGEPLLLSSETFSALNLPKRGLSVIEAADVLFTKTPKDPEPSGKDDRKSWRLMLSMKRGLFHTIPRLAVYRKGPLTIYQITEGPGPYRNVALVSHAHYQNYLMRLESNCEIKKFIEVLSTISVKEK</sequence>
<protein>
    <recommendedName>
        <fullName evidence="3">Lipoprotein</fullName>
    </recommendedName>
</protein>
<keyword evidence="2" id="KW-1185">Reference proteome</keyword>
<evidence type="ECO:0000313" key="2">
    <source>
        <dbReference type="Proteomes" id="UP000663651"/>
    </source>
</evidence>
<gene>
    <name evidence="1" type="ORF">JZM60_07205</name>
</gene>
<dbReference type="RefSeq" id="WP_207164911.1">
    <property type="nucleotide sequence ID" value="NZ_CP071382.1"/>
</dbReference>
<dbReference type="Proteomes" id="UP000663651">
    <property type="component" value="Chromosome"/>
</dbReference>